<dbReference type="PANTHER" id="PTHR11510">
    <property type="entry name" value="MYO-INOSITOL-1 PHOSPHATE SYNTHASE"/>
    <property type="match status" value="1"/>
</dbReference>
<dbReference type="GO" id="GO:0004512">
    <property type="term" value="F:inositol-3-phosphate synthase activity"/>
    <property type="evidence" value="ECO:0007669"/>
    <property type="project" value="InterPro"/>
</dbReference>
<evidence type="ECO:0000313" key="2">
    <source>
        <dbReference type="Proteomes" id="UP000694420"/>
    </source>
</evidence>
<dbReference type="InterPro" id="IPR036291">
    <property type="entry name" value="NAD(P)-bd_dom_sf"/>
</dbReference>
<dbReference type="SUPFAM" id="SSF51735">
    <property type="entry name" value="NAD(P)-binding Rossmann-fold domains"/>
    <property type="match status" value="1"/>
</dbReference>
<organism evidence="1 2">
    <name type="scientific">Nothoprocta perdicaria</name>
    <name type="common">Chilean tinamou</name>
    <name type="synonym">Crypturus perdicarius</name>
    <dbReference type="NCBI Taxonomy" id="30464"/>
    <lineage>
        <taxon>Eukaryota</taxon>
        <taxon>Metazoa</taxon>
        <taxon>Chordata</taxon>
        <taxon>Craniata</taxon>
        <taxon>Vertebrata</taxon>
        <taxon>Euteleostomi</taxon>
        <taxon>Archelosauria</taxon>
        <taxon>Archosauria</taxon>
        <taxon>Dinosauria</taxon>
        <taxon>Saurischia</taxon>
        <taxon>Theropoda</taxon>
        <taxon>Coelurosauria</taxon>
        <taxon>Aves</taxon>
        <taxon>Palaeognathae</taxon>
        <taxon>Tinamiformes</taxon>
        <taxon>Tinamidae</taxon>
        <taxon>Nothoprocta</taxon>
    </lineage>
</organism>
<reference evidence="1" key="1">
    <citation type="submission" date="2025-08" db="UniProtKB">
        <authorList>
            <consortium name="Ensembl"/>
        </authorList>
    </citation>
    <scope>IDENTIFICATION</scope>
</reference>
<dbReference type="AlphaFoldDB" id="A0A8C6YYR7"/>
<dbReference type="Pfam" id="PF07994">
    <property type="entry name" value="NAD_binding_5"/>
    <property type="match status" value="1"/>
</dbReference>
<accession>A0A8C6YYR7</accession>
<dbReference type="InterPro" id="IPR002587">
    <property type="entry name" value="Myo-inos-1-P_Synthase"/>
</dbReference>
<evidence type="ECO:0000313" key="1">
    <source>
        <dbReference type="Ensembl" id="ENSNPEP00000004217.1"/>
    </source>
</evidence>
<keyword evidence="2" id="KW-1185">Reference proteome</keyword>
<dbReference type="Gene3D" id="3.40.50.720">
    <property type="entry name" value="NAD(P)-binding Rossmann-like Domain"/>
    <property type="match status" value="1"/>
</dbReference>
<dbReference type="GO" id="GO:0006021">
    <property type="term" value="P:inositol biosynthetic process"/>
    <property type="evidence" value="ECO:0007669"/>
    <property type="project" value="InterPro"/>
</dbReference>
<dbReference type="Ensembl" id="ENSNPET00000004315.1">
    <property type="protein sequence ID" value="ENSNPEP00000004217.1"/>
    <property type="gene ID" value="ENSNPEG00000003229.1"/>
</dbReference>
<dbReference type="GO" id="GO:0008654">
    <property type="term" value="P:phospholipid biosynthetic process"/>
    <property type="evidence" value="ECO:0007669"/>
    <property type="project" value="InterPro"/>
</dbReference>
<reference evidence="1" key="2">
    <citation type="submission" date="2025-09" db="UniProtKB">
        <authorList>
            <consortium name="Ensembl"/>
        </authorList>
    </citation>
    <scope>IDENTIFICATION</scope>
</reference>
<protein>
    <recommendedName>
        <fullName evidence="3">Inositol-3-phosphate synthase</fullName>
    </recommendedName>
</protein>
<proteinExistence type="predicted"/>
<dbReference type="Proteomes" id="UP000694420">
    <property type="component" value="Unplaced"/>
</dbReference>
<sequence length="167" mass="17998">MERDTPFVVESPDVTYGKEFIEARYTYSTVHVCKEGGLTKVRPCSTRFTFRTARHVPRLGLMLVGWGGNNGSTVTAAVLANRLGLSWMTKTGRKKANYYGSLLQASTVCLGTGAGGDVYVPFRDLLPMVHPNDIVFDGELALETAGGDIPGPAAMCRPRAQAGTSPR</sequence>
<name>A0A8C6YYR7_NOTPE</name>
<evidence type="ECO:0008006" key="3">
    <source>
        <dbReference type="Google" id="ProtNLM"/>
    </source>
</evidence>